<dbReference type="EMBL" id="AUWU02000002">
    <property type="protein sequence ID" value="KAH0575839.1"/>
    <property type="molecule type" value="Genomic_DNA"/>
</dbReference>
<feature type="transmembrane region" description="Helical" evidence="1">
    <location>
        <begin position="12"/>
        <end position="35"/>
    </location>
</feature>
<proteinExistence type="predicted"/>
<evidence type="ECO:0000313" key="2">
    <source>
        <dbReference type="EMBL" id="KAH0575839.1"/>
    </source>
</evidence>
<dbReference type="Proteomes" id="UP000018208">
    <property type="component" value="Unassembled WGS sequence"/>
</dbReference>
<protein>
    <recommendedName>
        <fullName evidence="4">Transmembrane protein</fullName>
    </recommendedName>
</protein>
<dbReference type="KEGG" id="ssao:94295390"/>
<keyword evidence="1" id="KW-0472">Membrane</keyword>
<dbReference type="GeneID" id="94295390"/>
<sequence>MNQYKIKSKVHCYQFLLFIHHQLSAILTILLMQYIKQKGQLMQIQNLQVSKNFDSPIWGQLYYIFTKQKSSYIYSCKNYLSKYNLDPNQGFRYNKIFYPLRTQIQINSYSHIYTQQIAQITLIKNCDNMVFTNFIVQYNQTIFKANIFIQLIFTNQYYKWLAYSDKLYIIIQTTI</sequence>
<dbReference type="RefSeq" id="XP_067766612.1">
    <property type="nucleotide sequence ID" value="XM_067905295.1"/>
</dbReference>
<name>A0A9P8S062_9EUKA</name>
<gene>
    <name evidence="2" type="ORF">SS50377_21367</name>
</gene>
<keyword evidence="1" id="KW-0812">Transmembrane</keyword>
<accession>A0A9P8S062</accession>
<organism evidence="2 3">
    <name type="scientific">Spironucleus salmonicida</name>
    <dbReference type="NCBI Taxonomy" id="348837"/>
    <lineage>
        <taxon>Eukaryota</taxon>
        <taxon>Metamonada</taxon>
        <taxon>Diplomonadida</taxon>
        <taxon>Hexamitidae</taxon>
        <taxon>Hexamitinae</taxon>
        <taxon>Spironucleus</taxon>
    </lineage>
</organism>
<reference evidence="2 3" key="1">
    <citation type="journal article" date="2014" name="PLoS Genet.">
        <title>The Genome of Spironucleus salmonicida Highlights a Fish Pathogen Adapted to Fluctuating Environments.</title>
        <authorList>
            <person name="Xu F."/>
            <person name="Jerlstrom-Hultqvist J."/>
            <person name="Einarsson E."/>
            <person name="Astvaldsson A."/>
            <person name="Svard S.G."/>
            <person name="Andersson J.O."/>
        </authorList>
    </citation>
    <scope>NUCLEOTIDE SEQUENCE [LARGE SCALE GENOMIC DNA]</scope>
    <source>
        <strain evidence="2 3">ATCC 50377</strain>
    </source>
</reference>
<keyword evidence="3" id="KW-1185">Reference proteome</keyword>
<keyword evidence="1" id="KW-1133">Transmembrane helix</keyword>
<dbReference type="AlphaFoldDB" id="A0A9P8S062"/>
<comment type="caution">
    <text evidence="2">The sequence shown here is derived from an EMBL/GenBank/DDBJ whole genome shotgun (WGS) entry which is preliminary data.</text>
</comment>
<evidence type="ECO:0008006" key="4">
    <source>
        <dbReference type="Google" id="ProtNLM"/>
    </source>
</evidence>
<evidence type="ECO:0000256" key="1">
    <source>
        <dbReference type="SAM" id="Phobius"/>
    </source>
</evidence>
<evidence type="ECO:0000313" key="3">
    <source>
        <dbReference type="Proteomes" id="UP000018208"/>
    </source>
</evidence>